<evidence type="ECO:0000313" key="2">
    <source>
        <dbReference type="EMBL" id="BDV44330.1"/>
    </source>
</evidence>
<dbReference type="Proteomes" id="UP001317705">
    <property type="component" value="Chromosome"/>
</dbReference>
<evidence type="ECO:0000256" key="1">
    <source>
        <dbReference type="SAM" id="MobiDB-lite"/>
    </source>
</evidence>
<reference evidence="2 3" key="1">
    <citation type="submission" date="2022-12" db="EMBL/GenBank/DDBJ databases">
        <title>Polyphasic characterization of Geotalea uranireducens NIT-SL11 newly isolated from a complex of sewage sludge and microbially reduced graphene oxide.</title>
        <authorList>
            <person name="Xie L."/>
            <person name="Yoshida N."/>
            <person name="Meng L."/>
        </authorList>
    </citation>
    <scope>NUCLEOTIDE SEQUENCE [LARGE SCALE GENOMIC DNA]</scope>
    <source>
        <strain evidence="2 3">NIT-SL11</strain>
    </source>
</reference>
<accession>A0ABM8EQK8</accession>
<name>A0ABM8EQK8_9BACT</name>
<keyword evidence="3" id="KW-1185">Reference proteome</keyword>
<gene>
    <name evidence="2" type="ORF">GURASL_32530</name>
</gene>
<protein>
    <submittedName>
        <fullName evidence="2">Lipoprotein</fullName>
    </submittedName>
</protein>
<proteinExistence type="predicted"/>
<dbReference type="EMBL" id="AP027151">
    <property type="protein sequence ID" value="BDV44330.1"/>
    <property type="molecule type" value="Genomic_DNA"/>
</dbReference>
<keyword evidence="2" id="KW-0449">Lipoprotein</keyword>
<sequence length="190" mass="20626">MLLLSLLLVACKEKAPESALPAAGIPAPQVMFKGGEPDDQVKNVIVRYNQLLSYGYATLNMNPLQEVTTAMQAEKAYSHMAAIGEGGVRMTSQLKTIGFGAVSFPKPGSAVVKTREVWDFAYNDIKTGVKREEEKNFVYLVTYVLENRGGRWLITDITAGSEEKPAPQPAPRQFQGDRAPPASLPGKGGR</sequence>
<organism evidence="2 3">
    <name type="scientific">Geotalea uraniireducens</name>
    <dbReference type="NCBI Taxonomy" id="351604"/>
    <lineage>
        <taxon>Bacteria</taxon>
        <taxon>Pseudomonadati</taxon>
        <taxon>Thermodesulfobacteriota</taxon>
        <taxon>Desulfuromonadia</taxon>
        <taxon>Geobacterales</taxon>
        <taxon>Geobacteraceae</taxon>
        <taxon>Geotalea</taxon>
    </lineage>
</organism>
<evidence type="ECO:0000313" key="3">
    <source>
        <dbReference type="Proteomes" id="UP001317705"/>
    </source>
</evidence>
<feature type="region of interest" description="Disordered" evidence="1">
    <location>
        <begin position="159"/>
        <end position="190"/>
    </location>
</feature>